<keyword evidence="2" id="KW-0315">Glutamine amidotransferase</keyword>
<dbReference type="SUPFAM" id="SSF52317">
    <property type="entry name" value="Class I glutamine amidotransferase-like"/>
    <property type="match status" value="1"/>
</dbReference>
<dbReference type="PROSITE" id="PS51273">
    <property type="entry name" value="GATASE_TYPE_1"/>
    <property type="match status" value="1"/>
</dbReference>
<gene>
    <name evidence="2" type="ORF">KHM83_04495</name>
</gene>
<dbReference type="InterPro" id="IPR044992">
    <property type="entry name" value="ChyE-like"/>
</dbReference>
<evidence type="ECO:0000313" key="2">
    <source>
        <dbReference type="EMBL" id="MBS7525936.1"/>
    </source>
</evidence>
<dbReference type="InterPro" id="IPR017926">
    <property type="entry name" value="GATASE"/>
</dbReference>
<evidence type="ECO:0000313" key="3">
    <source>
        <dbReference type="Proteomes" id="UP000746471"/>
    </source>
</evidence>
<dbReference type="PANTHER" id="PTHR42695">
    <property type="entry name" value="GLUTAMINE AMIDOTRANSFERASE YLR126C-RELATED"/>
    <property type="match status" value="1"/>
</dbReference>
<dbReference type="Gene3D" id="3.40.50.880">
    <property type="match status" value="1"/>
</dbReference>
<dbReference type="PANTHER" id="PTHR42695:SF5">
    <property type="entry name" value="GLUTAMINE AMIDOTRANSFERASE YLR126C-RELATED"/>
    <property type="match status" value="1"/>
</dbReference>
<dbReference type="Proteomes" id="UP000746471">
    <property type="component" value="Unassembled WGS sequence"/>
</dbReference>
<dbReference type="Pfam" id="PF00117">
    <property type="entry name" value="GATase"/>
    <property type="match status" value="1"/>
</dbReference>
<dbReference type="NCBIfam" id="NF006562">
    <property type="entry name" value="PRK09065.1"/>
    <property type="match status" value="1"/>
</dbReference>
<sequence>MKQTLIIQTGHTNEYILKKGPDFSDMFQAVVGNRHIKICNVFEGEVPPNAFSAVDRVIVTGSLSMATERMPWMLQTEAWLRNAAAAGVPILGICFGHQMLAMAFGGSVGDHPMGTEMGTSVVALNEAGVNDPLFAGIPKRFAGYVAHTQSVLAYPETAVCLGSSDYEPNHIIKWGANIYGFQFHPEFTDEVIKNGIARLEDKRCVKRIQADALSEADGNLRTGRELLKRFMQLSR</sequence>
<keyword evidence="3" id="KW-1185">Reference proteome</keyword>
<accession>A0ABS5PNK9</accession>
<comment type="caution">
    <text evidence="2">The sequence shown here is derived from an EMBL/GenBank/DDBJ whole genome shotgun (WGS) entry which is preliminary data.</text>
</comment>
<proteinExistence type="predicted"/>
<dbReference type="CDD" id="cd01741">
    <property type="entry name" value="GATase1_1"/>
    <property type="match status" value="1"/>
</dbReference>
<protein>
    <submittedName>
        <fullName evidence="2">Glutamine amidotransferase</fullName>
    </submittedName>
</protein>
<dbReference type="InterPro" id="IPR029062">
    <property type="entry name" value="Class_I_gatase-like"/>
</dbReference>
<reference evidence="2 3" key="1">
    <citation type="submission" date="2021-05" db="EMBL/GenBank/DDBJ databases">
        <title>Fusibacter ferrireducens sp. nov., an anaerobic, sulfur- and Fe-reducing bacterium isolated from the mangrove sediment.</title>
        <authorList>
            <person name="Qiu D."/>
        </authorList>
    </citation>
    <scope>NUCLEOTIDE SEQUENCE [LARGE SCALE GENOMIC DNA]</scope>
    <source>
        <strain evidence="2 3">DSM 12116</strain>
    </source>
</reference>
<dbReference type="EMBL" id="JAHBCL010000006">
    <property type="protein sequence ID" value="MBS7525936.1"/>
    <property type="molecule type" value="Genomic_DNA"/>
</dbReference>
<feature type="domain" description="Glutamine amidotransferase" evidence="1">
    <location>
        <begin position="53"/>
        <end position="191"/>
    </location>
</feature>
<name>A0ABS5PNK9_9FIRM</name>
<dbReference type="RefSeq" id="WP_213235722.1">
    <property type="nucleotide sequence ID" value="NZ_JAHBCL010000006.1"/>
</dbReference>
<organism evidence="2 3">
    <name type="scientific">Fusibacter paucivorans</name>
    <dbReference type="NCBI Taxonomy" id="76009"/>
    <lineage>
        <taxon>Bacteria</taxon>
        <taxon>Bacillati</taxon>
        <taxon>Bacillota</taxon>
        <taxon>Clostridia</taxon>
        <taxon>Eubacteriales</taxon>
        <taxon>Eubacteriales Family XII. Incertae Sedis</taxon>
        <taxon>Fusibacter</taxon>
    </lineage>
</organism>
<evidence type="ECO:0000259" key="1">
    <source>
        <dbReference type="Pfam" id="PF00117"/>
    </source>
</evidence>